<dbReference type="STRING" id="946122.A0A0C2XKQ4"/>
<sequence length="194" mass="21352">MQTFPGLLTRSIRLHNALFSRTVQFQARSPFFPLKRSKRIIPILAGVSGLGIGVTLSKQTIHCDSVPFPPEDEITHEDFAPPPSSSVSLYQLTFGTVTGICAGVFVKKGVKAAAWFLGGIFILLQYLGSLSLIRVDWPKIAARFEDLVYIRDTNGHKRPPTIASVWHWLVGFLTADFQPRASFMAGLALGLRIG</sequence>
<evidence type="ECO:0000313" key="7">
    <source>
        <dbReference type="EMBL" id="KIL69658.1"/>
    </source>
</evidence>
<proteinExistence type="inferred from homology"/>
<organism evidence="7 8">
    <name type="scientific">Amanita muscaria (strain Koide BX008)</name>
    <dbReference type="NCBI Taxonomy" id="946122"/>
    <lineage>
        <taxon>Eukaryota</taxon>
        <taxon>Fungi</taxon>
        <taxon>Dikarya</taxon>
        <taxon>Basidiomycota</taxon>
        <taxon>Agaricomycotina</taxon>
        <taxon>Agaricomycetes</taxon>
        <taxon>Agaricomycetidae</taxon>
        <taxon>Agaricales</taxon>
        <taxon>Pluteineae</taxon>
        <taxon>Amanitaceae</taxon>
        <taxon>Amanita</taxon>
    </lineage>
</organism>
<dbReference type="InterPro" id="IPR007014">
    <property type="entry name" value="FUN14"/>
</dbReference>
<evidence type="ECO:0000256" key="6">
    <source>
        <dbReference type="SAM" id="Phobius"/>
    </source>
</evidence>
<reference evidence="7 8" key="1">
    <citation type="submission" date="2014-04" db="EMBL/GenBank/DDBJ databases">
        <title>Evolutionary Origins and Diversification of the Mycorrhizal Mutualists.</title>
        <authorList>
            <consortium name="DOE Joint Genome Institute"/>
            <consortium name="Mycorrhizal Genomics Consortium"/>
            <person name="Kohler A."/>
            <person name="Kuo A."/>
            <person name="Nagy L.G."/>
            <person name="Floudas D."/>
            <person name="Copeland A."/>
            <person name="Barry K.W."/>
            <person name="Cichocki N."/>
            <person name="Veneault-Fourrey C."/>
            <person name="LaButti K."/>
            <person name="Lindquist E.A."/>
            <person name="Lipzen A."/>
            <person name="Lundell T."/>
            <person name="Morin E."/>
            <person name="Murat C."/>
            <person name="Riley R."/>
            <person name="Ohm R."/>
            <person name="Sun H."/>
            <person name="Tunlid A."/>
            <person name="Henrissat B."/>
            <person name="Grigoriev I.V."/>
            <person name="Hibbett D.S."/>
            <person name="Martin F."/>
        </authorList>
    </citation>
    <scope>NUCLEOTIDE SEQUENCE [LARGE SCALE GENOMIC DNA]</scope>
    <source>
        <strain evidence="7 8">Koide BX008</strain>
    </source>
</reference>
<comment type="similarity">
    <text evidence="2">Belongs to the FUN14 family.</text>
</comment>
<feature type="transmembrane region" description="Helical" evidence="6">
    <location>
        <begin position="87"/>
        <end position="106"/>
    </location>
</feature>
<evidence type="ECO:0008006" key="9">
    <source>
        <dbReference type="Google" id="ProtNLM"/>
    </source>
</evidence>
<evidence type="ECO:0000313" key="8">
    <source>
        <dbReference type="Proteomes" id="UP000054549"/>
    </source>
</evidence>
<dbReference type="PANTHER" id="PTHR21346">
    <property type="entry name" value="FUN14 DOMAIN CONTAINING"/>
    <property type="match status" value="1"/>
</dbReference>
<accession>A0A0C2XKQ4</accession>
<keyword evidence="3 6" id="KW-0812">Transmembrane</keyword>
<dbReference type="GO" id="GO:0016020">
    <property type="term" value="C:membrane"/>
    <property type="evidence" value="ECO:0007669"/>
    <property type="project" value="UniProtKB-SubCell"/>
</dbReference>
<name>A0A0C2XKQ4_AMAMK</name>
<evidence type="ECO:0000256" key="2">
    <source>
        <dbReference type="ARBA" id="ARBA00009160"/>
    </source>
</evidence>
<dbReference type="PANTHER" id="PTHR21346:SF10">
    <property type="entry name" value="TRANSMEMBRANE PROTEIN"/>
    <property type="match status" value="1"/>
</dbReference>
<evidence type="ECO:0000256" key="5">
    <source>
        <dbReference type="ARBA" id="ARBA00023136"/>
    </source>
</evidence>
<feature type="transmembrane region" description="Helical" evidence="6">
    <location>
        <begin position="112"/>
        <end position="133"/>
    </location>
</feature>
<dbReference type="AlphaFoldDB" id="A0A0C2XKQ4"/>
<dbReference type="Proteomes" id="UP000054549">
    <property type="component" value="Unassembled WGS sequence"/>
</dbReference>
<gene>
    <name evidence="7" type="ORF">M378DRAFT_7488</name>
</gene>
<comment type="subcellular location">
    <subcellularLocation>
        <location evidence="1">Membrane</location>
    </subcellularLocation>
</comment>
<evidence type="ECO:0000256" key="4">
    <source>
        <dbReference type="ARBA" id="ARBA00022989"/>
    </source>
</evidence>
<dbReference type="OrthoDB" id="163794at2759"/>
<keyword evidence="4 6" id="KW-1133">Transmembrane helix</keyword>
<dbReference type="Pfam" id="PF04930">
    <property type="entry name" value="FUN14"/>
    <property type="match status" value="1"/>
</dbReference>
<keyword evidence="5 6" id="KW-0472">Membrane</keyword>
<dbReference type="InParanoid" id="A0A0C2XKQ4"/>
<evidence type="ECO:0000256" key="1">
    <source>
        <dbReference type="ARBA" id="ARBA00004370"/>
    </source>
</evidence>
<keyword evidence="8" id="KW-1185">Reference proteome</keyword>
<protein>
    <recommendedName>
        <fullName evidence="9">FUN14 family protein</fullName>
    </recommendedName>
</protein>
<dbReference type="HOGENOM" id="CLU_095425_0_1_1"/>
<evidence type="ECO:0000256" key="3">
    <source>
        <dbReference type="ARBA" id="ARBA00022692"/>
    </source>
</evidence>
<dbReference type="EMBL" id="KN818225">
    <property type="protein sequence ID" value="KIL69658.1"/>
    <property type="molecule type" value="Genomic_DNA"/>
</dbReference>